<comment type="caution">
    <text evidence="15">The sequence shown here is derived from an EMBL/GenBank/DDBJ whole genome shotgun (WGS) entry which is preliminary data.</text>
</comment>
<dbReference type="RefSeq" id="WP_345077441.1">
    <property type="nucleotide sequence ID" value="NZ_BAABFA010000004.1"/>
</dbReference>
<evidence type="ECO:0000256" key="12">
    <source>
        <dbReference type="ARBA" id="ARBA00029757"/>
    </source>
</evidence>
<comment type="catalytic activity">
    <reaction evidence="13">
        <text>a lipid A disaccharide + ATP = a lipid IVA + ADP + H(+)</text>
        <dbReference type="Rhea" id="RHEA:67840"/>
        <dbReference type="ChEBI" id="CHEBI:15378"/>
        <dbReference type="ChEBI" id="CHEBI:30616"/>
        <dbReference type="ChEBI" id="CHEBI:176343"/>
        <dbReference type="ChEBI" id="CHEBI:176425"/>
        <dbReference type="ChEBI" id="CHEBI:456216"/>
        <dbReference type="EC" id="2.7.1.130"/>
    </reaction>
</comment>
<sequence>MSQGNVFYYIFRLLLFPFALIYGALVWLRNRMYDTGFYSSVRFSVPVISIGNLSTGGTGKTPHVEYLIRLLQYRYRVATMSRGYKRHTRGFLLANEQSNALRIGDEPMQYHLKFPELVVSVAEERMTGIPSLLQRRPGVDVILLDDAYQHRSVKAGMNILITDRSHPYYSDHILPFGNLRESKSAAKRADIIIVSKCPENFPRQQADEMVKRIAPKPHQQVFFTGLRYNMPYDFFTGQPVNIAGTHALLVCGIARPEPLVAFLGQHVTGIHSLPYKDHHYFVSSDLEEIKTAYDNWDTPNKIIVTTEKDATRLRLHYEKLVQWGIAIVILPIEVHVLFGMGEQLDSIINTYVDSVVMENNGGEFPPLPDVGPFTP</sequence>
<keyword evidence="11 13" id="KW-0443">Lipid metabolism</keyword>
<keyword evidence="6 13" id="KW-0441">Lipid A biosynthesis</keyword>
<keyword evidence="14" id="KW-1133">Transmembrane helix</keyword>
<evidence type="ECO:0000256" key="13">
    <source>
        <dbReference type="HAMAP-Rule" id="MF_00409"/>
    </source>
</evidence>
<keyword evidence="7 13" id="KW-0808">Transferase</keyword>
<evidence type="ECO:0000256" key="4">
    <source>
        <dbReference type="ARBA" id="ARBA00016436"/>
    </source>
</evidence>
<evidence type="ECO:0000256" key="14">
    <source>
        <dbReference type="SAM" id="Phobius"/>
    </source>
</evidence>
<dbReference type="HAMAP" id="MF_00409">
    <property type="entry name" value="LpxK"/>
    <property type="match status" value="1"/>
</dbReference>
<dbReference type="EMBL" id="BAABFA010000004">
    <property type="protein sequence ID" value="GAA4460388.1"/>
    <property type="molecule type" value="Genomic_DNA"/>
</dbReference>
<evidence type="ECO:0000256" key="11">
    <source>
        <dbReference type="ARBA" id="ARBA00023098"/>
    </source>
</evidence>
<dbReference type="EC" id="2.7.1.130" evidence="3 13"/>
<comment type="function">
    <text evidence="1 13">Transfers the gamma-phosphate of ATP to the 4'-position of a tetraacyldisaccharide 1-phosphate intermediate (termed DS-1-P) to form tetraacyldisaccharide 1,4'-bis-phosphate (lipid IVA).</text>
</comment>
<evidence type="ECO:0000313" key="16">
    <source>
        <dbReference type="Proteomes" id="UP001500067"/>
    </source>
</evidence>
<dbReference type="PANTHER" id="PTHR42724">
    <property type="entry name" value="TETRAACYLDISACCHARIDE 4'-KINASE"/>
    <property type="match status" value="1"/>
</dbReference>
<keyword evidence="14" id="KW-0472">Membrane</keyword>
<reference evidence="16" key="1">
    <citation type="journal article" date="2019" name="Int. J. Syst. Evol. Microbiol.">
        <title>The Global Catalogue of Microorganisms (GCM) 10K type strain sequencing project: providing services to taxonomists for standard genome sequencing and annotation.</title>
        <authorList>
            <consortium name="The Broad Institute Genomics Platform"/>
            <consortium name="The Broad Institute Genome Sequencing Center for Infectious Disease"/>
            <person name="Wu L."/>
            <person name="Ma J."/>
        </authorList>
    </citation>
    <scope>NUCLEOTIDE SEQUENCE [LARGE SCALE GENOMIC DNA]</scope>
    <source>
        <strain evidence="16">JCM 32105</strain>
    </source>
</reference>
<feature type="binding site" evidence="13">
    <location>
        <begin position="54"/>
        <end position="61"/>
    </location>
    <ligand>
        <name>ATP</name>
        <dbReference type="ChEBI" id="CHEBI:30616"/>
    </ligand>
</feature>
<keyword evidence="16" id="KW-1185">Reference proteome</keyword>
<comment type="similarity">
    <text evidence="13">Belongs to the LpxK family.</text>
</comment>
<dbReference type="Proteomes" id="UP001500067">
    <property type="component" value="Unassembled WGS sequence"/>
</dbReference>
<accession>A0ABP8N5V3</accession>
<name>A0ABP8N5V3_9BACT</name>
<keyword evidence="9 13" id="KW-0418">Kinase</keyword>
<dbReference type="NCBIfam" id="TIGR00682">
    <property type="entry name" value="lpxK"/>
    <property type="match status" value="1"/>
</dbReference>
<evidence type="ECO:0000256" key="5">
    <source>
        <dbReference type="ARBA" id="ARBA00022516"/>
    </source>
</evidence>
<keyword evidence="5 13" id="KW-0444">Lipid biosynthesis</keyword>
<evidence type="ECO:0000256" key="3">
    <source>
        <dbReference type="ARBA" id="ARBA00012071"/>
    </source>
</evidence>
<evidence type="ECO:0000256" key="9">
    <source>
        <dbReference type="ARBA" id="ARBA00022777"/>
    </source>
</evidence>
<keyword evidence="10 13" id="KW-0067">ATP-binding</keyword>
<gene>
    <name evidence="13 15" type="primary">lpxK</name>
    <name evidence="15" type="ORF">GCM10023093_02920</name>
</gene>
<evidence type="ECO:0000256" key="10">
    <source>
        <dbReference type="ARBA" id="ARBA00022840"/>
    </source>
</evidence>
<dbReference type="SUPFAM" id="SSF52540">
    <property type="entry name" value="P-loop containing nucleoside triphosphate hydrolases"/>
    <property type="match status" value="1"/>
</dbReference>
<keyword evidence="14" id="KW-0812">Transmembrane</keyword>
<proteinExistence type="inferred from homology"/>
<dbReference type="PANTHER" id="PTHR42724:SF1">
    <property type="entry name" value="TETRAACYLDISACCHARIDE 4'-KINASE, MITOCHONDRIAL-RELATED"/>
    <property type="match status" value="1"/>
</dbReference>
<evidence type="ECO:0000256" key="7">
    <source>
        <dbReference type="ARBA" id="ARBA00022679"/>
    </source>
</evidence>
<dbReference type="Pfam" id="PF02606">
    <property type="entry name" value="LpxK"/>
    <property type="match status" value="1"/>
</dbReference>
<evidence type="ECO:0000256" key="6">
    <source>
        <dbReference type="ARBA" id="ARBA00022556"/>
    </source>
</evidence>
<evidence type="ECO:0000256" key="1">
    <source>
        <dbReference type="ARBA" id="ARBA00002274"/>
    </source>
</evidence>
<evidence type="ECO:0000256" key="2">
    <source>
        <dbReference type="ARBA" id="ARBA00004870"/>
    </source>
</evidence>
<evidence type="ECO:0000313" key="15">
    <source>
        <dbReference type="EMBL" id="GAA4460388.1"/>
    </source>
</evidence>
<dbReference type="InterPro" id="IPR027417">
    <property type="entry name" value="P-loop_NTPase"/>
</dbReference>
<evidence type="ECO:0000256" key="8">
    <source>
        <dbReference type="ARBA" id="ARBA00022741"/>
    </source>
</evidence>
<feature type="transmembrane region" description="Helical" evidence="14">
    <location>
        <begin position="6"/>
        <end position="28"/>
    </location>
</feature>
<comment type="pathway">
    <text evidence="2 13">Glycolipid biosynthesis; lipid IV(A) biosynthesis; lipid IV(A) from (3R)-3-hydroxytetradecanoyl-[acyl-carrier-protein] and UDP-N-acetyl-alpha-D-glucosamine: step 6/6.</text>
</comment>
<keyword evidence="8 13" id="KW-0547">Nucleotide-binding</keyword>
<protein>
    <recommendedName>
        <fullName evidence="4 13">Tetraacyldisaccharide 4'-kinase</fullName>
        <ecNumber evidence="3 13">2.7.1.130</ecNumber>
    </recommendedName>
    <alternativeName>
        <fullName evidence="12 13">Lipid A 4'-kinase</fullName>
    </alternativeName>
</protein>
<dbReference type="InterPro" id="IPR003758">
    <property type="entry name" value="LpxK"/>
</dbReference>
<organism evidence="15 16">
    <name type="scientific">Nemorincola caseinilytica</name>
    <dbReference type="NCBI Taxonomy" id="2054315"/>
    <lineage>
        <taxon>Bacteria</taxon>
        <taxon>Pseudomonadati</taxon>
        <taxon>Bacteroidota</taxon>
        <taxon>Chitinophagia</taxon>
        <taxon>Chitinophagales</taxon>
        <taxon>Chitinophagaceae</taxon>
        <taxon>Nemorincola</taxon>
    </lineage>
</organism>